<sequence>MNYYHEMEKTLTTLQQNESQNRNDKKKSKQFRSSMAVEEIILKDMEKQLNLFNTTYNRSSSHNIIEIENNNDNSNKDSQFNSIHDNNLKIINKKTKYIYILHIELLLILFLSLITIVTVIVFYSENQLPDIQDNNGKWRYNCPLKRFNLLSNGVEMAIIFILILKVIKIWNYVFVFKHIKSLGYSLLIWITLGPFIDLISYVSIFNSTSTYILFTYFTGIICYVTILILN</sequence>
<accession>A0A1Y1VGW1</accession>
<reference evidence="2 3" key="1">
    <citation type="submission" date="2016-08" db="EMBL/GenBank/DDBJ databases">
        <title>Genomes of anaerobic fungi encode conserved fungal cellulosomes for biomass hydrolysis.</title>
        <authorList>
            <consortium name="DOE Joint Genome Institute"/>
            <person name="Haitjema C.H."/>
            <person name="Gilmore S.P."/>
            <person name="Henske J.K."/>
            <person name="Solomon K.V."/>
            <person name="De Groot R."/>
            <person name="Kuo A."/>
            <person name="Mondo S.J."/>
            <person name="Salamov A.A."/>
            <person name="Labutti K."/>
            <person name="Zhao Z."/>
            <person name="Chiniquy J."/>
            <person name="Barry K."/>
            <person name="Brewer H.M."/>
            <person name="Purvine S.O."/>
            <person name="Wright A.T."/>
            <person name="Boxma B."/>
            <person name="Van Alen T."/>
            <person name="Hackstein J.H."/>
            <person name="Baker S.E."/>
            <person name="Grigoriev I.V."/>
            <person name="O'Malley M.A."/>
        </authorList>
    </citation>
    <scope>NUCLEOTIDE SEQUENCE [LARGE SCALE GENOMIC DNA]</scope>
    <source>
        <strain evidence="3">finn</strain>
    </source>
</reference>
<keyword evidence="1" id="KW-0472">Membrane</keyword>
<evidence type="ECO:0000256" key="1">
    <source>
        <dbReference type="SAM" id="Phobius"/>
    </source>
</evidence>
<feature type="transmembrane region" description="Helical" evidence="1">
    <location>
        <begin position="211"/>
        <end position="229"/>
    </location>
</feature>
<keyword evidence="1" id="KW-0812">Transmembrane</keyword>
<feature type="non-terminal residue" evidence="2">
    <location>
        <position position="230"/>
    </location>
</feature>
<keyword evidence="1" id="KW-1133">Transmembrane helix</keyword>
<reference evidence="2 3" key="2">
    <citation type="submission" date="2016-08" db="EMBL/GenBank/DDBJ databases">
        <title>Pervasive Adenine N6-methylation of Active Genes in Fungi.</title>
        <authorList>
            <consortium name="DOE Joint Genome Institute"/>
            <person name="Mondo S.J."/>
            <person name="Dannebaum R.O."/>
            <person name="Kuo R.C."/>
            <person name="Labutti K."/>
            <person name="Haridas S."/>
            <person name="Kuo A."/>
            <person name="Salamov A."/>
            <person name="Ahrendt S.R."/>
            <person name="Lipzen A."/>
            <person name="Sullivan W."/>
            <person name="Andreopoulos W.B."/>
            <person name="Clum A."/>
            <person name="Lindquist E."/>
            <person name="Daum C."/>
            <person name="Ramamoorthy G.K."/>
            <person name="Gryganskyi A."/>
            <person name="Culley D."/>
            <person name="Magnuson J.K."/>
            <person name="James T.Y."/>
            <person name="O'Malley M.A."/>
            <person name="Stajich J.E."/>
            <person name="Spatafora J.W."/>
            <person name="Visel A."/>
            <person name="Grigoriev I.V."/>
        </authorList>
    </citation>
    <scope>NUCLEOTIDE SEQUENCE [LARGE SCALE GENOMIC DNA]</scope>
    <source>
        <strain evidence="3">finn</strain>
    </source>
</reference>
<evidence type="ECO:0000313" key="3">
    <source>
        <dbReference type="Proteomes" id="UP000193719"/>
    </source>
</evidence>
<comment type="caution">
    <text evidence="2">The sequence shown here is derived from an EMBL/GenBank/DDBJ whole genome shotgun (WGS) entry which is preliminary data.</text>
</comment>
<organism evidence="2 3">
    <name type="scientific">Piromyces finnis</name>
    <dbReference type="NCBI Taxonomy" id="1754191"/>
    <lineage>
        <taxon>Eukaryota</taxon>
        <taxon>Fungi</taxon>
        <taxon>Fungi incertae sedis</taxon>
        <taxon>Chytridiomycota</taxon>
        <taxon>Chytridiomycota incertae sedis</taxon>
        <taxon>Neocallimastigomycetes</taxon>
        <taxon>Neocallimastigales</taxon>
        <taxon>Neocallimastigaceae</taxon>
        <taxon>Piromyces</taxon>
    </lineage>
</organism>
<feature type="transmembrane region" description="Helical" evidence="1">
    <location>
        <begin position="156"/>
        <end position="174"/>
    </location>
</feature>
<name>A0A1Y1VGW1_9FUNG</name>
<feature type="transmembrane region" description="Helical" evidence="1">
    <location>
        <begin position="97"/>
        <end position="123"/>
    </location>
</feature>
<evidence type="ECO:0000313" key="2">
    <source>
        <dbReference type="EMBL" id="ORX55890.1"/>
    </source>
</evidence>
<feature type="transmembrane region" description="Helical" evidence="1">
    <location>
        <begin position="186"/>
        <end position="205"/>
    </location>
</feature>
<dbReference type="Proteomes" id="UP000193719">
    <property type="component" value="Unassembled WGS sequence"/>
</dbReference>
<keyword evidence="3" id="KW-1185">Reference proteome</keyword>
<dbReference type="OrthoDB" id="10619738at2759"/>
<protein>
    <recommendedName>
        <fullName evidence="4">G-protein coupled receptors family 3 profile domain-containing protein</fullName>
    </recommendedName>
</protein>
<dbReference type="EMBL" id="MCFH01000008">
    <property type="protein sequence ID" value="ORX55890.1"/>
    <property type="molecule type" value="Genomic_DNA"/>
</dbReference>
<proteinExistence type="predicted"/>
<gene>
    <name evidence="2" type="ORF">BCR36DRAFT_320492</name>
</gene>
<evidence type="ECO:0008006" key="4">
    <source>
        <dbReference type="Google" id="ProtNLM"/>
    </source>
</evidence>
<dbReference type="AlphaFoldDB" id="A0A1Y1VGW1"/>